<keyword evidence="10" id="KW-0325">Glycoprotein</keyword>
<comment type="subcellular location">
    <subcellularLocation>
        <location evidence="1">Cell membrane</location>
        <topology evidence="1">Multi-pass membrane protein</topology>
    </subcellularLocation>
</comment>
<comment type="similarity">
    <text evidence="2">Belongs to the glutamate-gated ion channel (TC 1.A.10.1) family.</text>
</comment>
<dbReference type="InterPro" id="IPR019594">
    <property type="entry name" value="Glu/Gly-bd"/>
</dbReference>
<evidence type="ECO:0000313" key="15">
    <source>
        <dbReference type="EMBL" id="KAK4311601.1"/>
    </source>
</evidence>
<proteinExistence type="inferred from homology"/>
<feature type="transmembrane region" description="Helical" evidence="13">
    <location>
        <begin position="133"/>
        <end position="153"/>
    </location>
</feature>
<dbReference type="Pfam" id="PF00060">
    <property type="entry name" value="Lig_chan"/>
    <property type="match status" value="1"/>
</dbReference>
<evidence type="ECO:0000256" key="7">
    <source>
        <dbReference type="ARBA" id="ARBA00023065"/>
    </source>
</evidence>
<dbReference type="SUPFAM" id="SSF81324">
    <property type="entry name" value="Voltage-gated potassium channels"/>
    <property type="match status" value="1"/>
</dbReference>
<organism evidence="15 16">
    <name type="scientific">Petrolisthes manimaculis</name>
    <dbReference type="NCBI Taxonomy" id="1843537"/>
    <lineage>
        <taxon>Eukaryota</taxon>
        <taxon>Metazoa</taxon>
        <taxon>Ecdysozoa</taxon>
        <taxon>Arthropoda</taxon>
        <taxon>Crustacea</taxon>
        <taxon>Multicrustacea</taxon>
        <taxon>Malacostraca</taxon>
        <taxon>Eumalacostraca</taxon>
        <taxon>Eucarida</taxon>
        <taxon>Decapoda</taxon>
        <taxon>Pleocyemata</taxon>
        <taxon>Anomura</taxon>
        <taxon>Galatheoidea</taxon>
        <taxon>Porcellanidae</taxon>
        <taxon>Petrolisthes</taxon>
    </lineage>
</organism>
<dbReference type="GO" id="GO:0050906">
    <property type="term" value="P:detection of stimulus involved in sensory perception"/>
    <property type="evidence" value="ECO:0007669"/>
    <property type="project" value="UniProtKB-ARBA"/>
</dbReference>
<dbReference type="Proteomes" id="UP001292094">
    <property type="component" value="Unassembled WGS sequence"/>
</dbReference>
<evidence type="ECO:0000256" key="3">
    <source>
        <dbReference type="ARBA" id="ARBA00022448"/>
    </source>
</evidence>
<evidence type="ECO:0000256" key="12">
    <source>
        <dbReference type="ARBA" id="ARBA00023303"/>
    </source>
</evidence>
<keyword evidence="11" id="KW-1071">Ligand-gated ion channel</keyword>
<gene>
    <name evidence="15" type="ORF">Pmani_016889</name>
</gene>
<evidence type="ECO:0000256" key="6">
    <source>
        <dbReference type="ARBA" id="ARBA00022989"/>
    </source>
</evidence>
<evidence type="ECO:0000259" key="14">
    <source>
        <dbReference type="SMART" id="SM00918"/>
    </source>
</evidence>
<dbReference type="SMART" id="SM00918">
    <property type="entry name" value="Lig_chan-Glu_bd"/>
    <property type="match status" value="1"/>
</dbReference>
<evidence type="ECO:0000256" key="8">
    <source>
        <dbReference type="ARBA" id="ARBA00023136"/>
    </source>
</evidence>
<dbReference type="SUPFAM" id="SSF53850">
    <property type="entry name" value="Periplasmic binding protein-like II"/>
    <property type="match status" value="1"/>
</dbReference>
<dbReference type="GO" id="GO:0015276">
    <property type="term" value="F:ligand-gated monoatomic ion channel activity"/>
    <property type="evidence" value="ECO:0007669"/>
    <property type="project" value="InterPro"/>
</dbReference>
<evidence type="ECO:0000256" key="1">
    <source>
        <dbReference type="ARBA" id="ARBA00004651"/>
    </source>
</evidence>
<accession>A0AAE1U8A8</accession>
<dbReference type="PANTHER" id="PTHR42643:SF24">
    <property type="entry name" value="IONOTROPIC RECEPTOR 60A"/>
    <property type="match status" value="1"/>
</dbReference>
<keyword evidence="7" id="KW-0406">Ion transport</keyword>
<evidence type="ECO:0000256" key="5">
    <source>
        <dbReference type="ARBA" id="ARBA00022692"/>
    </source>
</evidence>
<dbReference type="EMBL" id="JAWZYT010001496">
    <property type="protein sequence ID" value="KAK4311601.1"/>
    <property type="molecule type" value="Genomic_DNA"/>
</dbReference>
<evidence type="ECO:0000313" key="16">
    <source>
        <dbReference type="Proteomes" id="UP001292094"/>
    </source>
</evidence>
<keyword evidence="4" id="KW-1003">Cell membrane</keyword>
<evidence type="ECO:0000256" key="9">
    <source>
        <dbReference type="ARBA" id="ARBA00023170"/>
    </source>
</evidence>
<keyword evidence="5 13" id="KW-0812">Transmembrane</keyword>
<keyword evidence="12" id="KW-0407">Ion channel</keyword>
<sequence>MAGSSKTLKVAVEQWVPWTAVSEGPDGKVTAEGPVPSLFNIVSQKLDFKYEYVRSPDGLWGVPDRNNSWSGMLGMLQREEVELALGPFGVTYQREQVCDFSVPVYIGQNKIMLQRPRLMNDVSGFLKPFTPTVWGLVMLSLVVVCLVFAFVVWKEGQLTGRPVRNVVSKAMIWVLKALTQESCEHLPKTNGGRVLVSTWLLASLVFMSSYSGILTAMITVPRVLVPIDSVEDLVNQRDMPWRIEAGSMMFQYFQAATGGAKKAVFDHRAGEFHDCWEDRQPIANGEFAAICDDITMMKAMSWDFRIHRVTEAGIFNKWLQLEIRNTSQCLQPPSALRSGITVSGLTLDAFIGCLLLLAGDHCAQAHLQLCTQNTAVL</sequence>
<keyword evidence="8 13" id="KW-0472">Membrane</keyword>
<dbReference type="GO" id="GO:0005886">
    <property type="term" value="C:plasma membrane"/>
    <property type="evidence" value="ECO:0007669"/>
    <property type="project" value="UniProtKB-SubCell"/>
</dbReference>
<dbReference type="InterPro" id="IPR052192">
    <property type="entry name" value="Insect_Ionotropic_Sensory_Rcpt"/>
</dbReference>
<keyword evidence="3" id="KW-0813">Transport</keyword>
<feature type="transmembrane region" description="Helical" evidence="13">
    <location>
        <begin position="199"/>
        <end position="220"/>
    </location>
</feature>
<dbReference type="Gene3D" id="1.10.287.70">
    <property type="match status" value="1"/>
</dbReference>
<feature type="domain" description="Ionotropic glutamate receptor L-glutamate and glycine-binding" evidence="14">
    <location>
        <begin position="17"/>
        <end position="78"/>
    </location>
</feature>
<comment type="caution">
    <text evidence="15">The sequence shown here is derived from an EMBL/GenBank/DDBJ whole genome shotgun (WGS) entry which is preliminary data.</text>
</comment>
<dbReference type="Pfam" id="PF10613">
    <property type="entry name" value="Lig_chan-Glu_bd"/>
    <property type="match status" value="1"/>
</dbReference>
<keyword evidence="16" id="KW-1185">Reference proteome</keyword>
<evidence type="ECO:0000256" key="10">
    <source>
        <dbReference type="ARBA" id="ARBA00023180"/>
    </source>
</evidence>
<protein>
    <recommendedName>
        <fullName evidence="14">Ionotropic glutamate receptor L-glutamate and glycine-binding domain-containing protein</fullName>
    </recommendedName>
</protein>
<evidence type="ECO:0000256" key="2">
    <source>
        <dbReference type="ARBA" id="ARBA00008685"/>
    </source>
</evidence>
<evidence type="ECO:0000256" key="4">
    <source>
        <dbReference type="ARBA" id="ARBA00022475"/>
    </source>
</evidence>
<keyword evidence="9" id="KW-0675">Receptor</keyword>
<keyword evidence="6 13" id="KW-1133">Transmembrane helix</keyword>
<dbReference type="Gene3D" id="3.40.190.10">
    <property type="entry name" value="Periplasmic binding protein-like II"/>
    <property type="match status" value="1"/>
</dbReference>
<reference evidence="15" key="1">
    <citation type="submission" date="2023-11" db="EMBL/GenBank/DDBJ databases">
        <title>Genome assemblies of two species of porcelain crab, Petrolisthes cinctipes and Petrolisthes manimaculis (Anomura: Porcellanidae).</title>
        <authorList>
            <person name="Angst P."/>
        </authorList>
    </citation>
    <scope>NUCLEOTIDE SEQUENCE</scope>
    <source>
        <strain evidence="15">PB745_02</strain>
        <tissue evidence="15">Gill</tissue>
    </source>
</reference>
<evidence type="ECO:0000256" key="11">
    <source>
        <dbReference type="ARBA" id="ARBA00023286"/>
    </source>
</evidence>
<dbReference type="PANTHER" id="PTHR42643">
    <property type="entry name" value="IONOTROPIC RECEPTOR 20A-RELATED"/>
    <property type="match status" value="1"/>
</dbReference>
<evidence type="ECO:0000256" key="13">
    <source>
        <dbReference type="SAM" id="Phobius"/>
    </source>
</evidence>
<dbReference type="AlphaFoldDB" id="A0AAE1U8A8"/>
<dbReference type="InterPro" id="IPR001320">
    <property type="entry name" value="Iontro_rcpt_C"/>
</dbReference>
<name>A0AAE1U8A8_9EUCA</name>